<name>A0A1M4W372_9GAMM</name>
<keyword evidence="2" id="KW-1185">Reference proteome</keyword>
<dbReference type="RefSeq" id="WP_245791850.1">
    <property type="nucleotide sequence ID" value="NZ_FQUJ01000004.1"/>
</dbReference>
<dbReference type="AlphaFoldDB" id="A0A1M4W372"/>
<reference evidence="1 2" key="1">
    <citation type="submission" date="2016-11" db="EMBL/GenBank/DDBJ databases">
        <authorList>
            <person name="Jaros S."/>
            <person name="Januszkiewicz K."/>
            <person name="Wedrychowicz H."/>
        </authorList>
    </citation>
    <scope>NUCLEOTIDE SEQUENCE [LARGE SCALE GENOMIC DNA]</scope>
    <source>
        <strain evidence="1 2">DSM 19980</strain>
    </source>
</reference>
<sequence>MRLRLLAVLVAMAPLFAKADVLIGSWNIRHLGWNNGKDFALVAHVANHTDLLAVQELMNPAALRRLELSLEKASGESWSSMASHELGRSSY</sequence>
<gene>
    <name evidence="1" type="ORF">SAMN02745148_01055</name>
</gene>
<evidence type="ECO:0008006" key="3">
    <source>
        <dbReference type="Google" id="ProtNLM"/>
    </source>
</evidence>
<dbReference type="Gene3D" id="3.60.10.10">
    <property type="entry name" value="Endonuclease/exonuclease/phosphatase"/>
    <property type="match status" value="1"/>
</dbReference>
<dbReference type="Proteomes" id="UP000184346">
    <property type="component" value="Unassembled WGS sequence"/>
</dbReference>
<evidence type="ECO:0000313" key="1">
    <source>
        <dbReference type="EMBL" id="SHE75553.1"/>
    </source>
</evidence>
<dbReference type="InterPro" id="IPR036691">
    <property type="entry name" value="Endo/exonu/phosph_ase_sf"/>
</dbReference>
<organism evidence="1 2">
    <name type="scientific">Modicisalibacter ilicicola DSM 19980</name>
    <dbReference type="NCBI Taxonomy" id="1121942"/>
    <lineage>
        <taxon>Bacteria</taxon>
        <taxon>Pseudomonadati</taxon>
        <taxon>Pseudomonadota</taxon>
        <taxon>Gammaproteobacteria</taxon>
        <taxon>Oceanospirillales</taxon>
        <taxon>Halomonadaceae</taxon>
        <taxon>Modicisalibacter</taxon>
    </lineage>
</organism>
<dbReference type="STRING" id="1121942.SAMN02745148_01055"/>
<dbReference type="EMBL" id="FQUJ01000004">
    <property type="protein sequence ID" value="SHE75553.1"/>
    <property type="molecule type" value="Genomic_DNA"/>
</dbReference>
<dbReference type="SUPFAM" id="SSF56219">
    <property type="entry name" value="DNase I-like"/>
    <property type="match status" value="1"/>
</dbReference>
<protein>
    <recommendedName>
        <fullName evidence="3">Endonuclease/Exonuclease/phosphatase family protein</fullName>
    </recommendedName>
</protein>
<proteinExistence type="predicted"/>
<accession>A0A1M4W372</accession>
<evidence type="ECO:0000313" key="2">
    <source>
        <dbReference type="Proteomes" id="UP000184346"/>
    </source>
</evidence>